<feature type="compositionally biased region" description="Low complexity" evidence="1">
    <location>
        <begin position="107"/>
        <end position="117"/>
    </location>
</feature>
<comment type="caution">
    <text evidence="2">The sequence shown here is derived from an EMBL/GenBank/DDBJ whole genome shotgun (WGS) entry which is preliminary data.</text>
</comment>
<accession>A0A4Y7XE91</accession>
<feature type="region of interest" description="Disordered" evidence="1">
    <location>
        <begin position="107"/>
        <end position="129"/>
    </location>
</feature>
<evidence type="ECO:0000313" key="2">
    <source>
        <dbReference type="EMBL" id="TEU30087.1"/>
    </source>
</evidence>
<dbReference type="EMBL" id="SNTY01000012">
    <property type="protein sequence ID" value="TEU30087.1"/>
    <property type="molecule type" value="Genomic_DNA"/>
</dbReference>
<dbReference type="RefSeq" id="WP_134243568.1">
    <property type="nucleotide sequence ID" value="NZ_SNTY01000012.1"/>
</dbReference>
<dbReference type="OrthoDB" id="6445976at2"/>
<reference evidence="2 3" key="1">
    <citation type="submission" date="2019-03" db="EMBL/GenBank/DDBJ databases">
        <title>Alkanindiges illinoisensis: a potential pathogenic isolated from ascites of a gastric cancer patient with abdominal metastasis.</title>
        <authorList>
            <person name="Hu X."/>
            <person name="Yang B."/>
            <person name="Yan X."/>
            <person name="Lin L."/>
            <person name="Zhao H."/>
            <person name="Zhou F."/>
            <person name="Su B."/>
            <person name="Chen J."/>
            <person name="Rui Y."/>
            <person name="Wang Q."/>
            <person name="Zheng L."/>
        </authorList>
    </citation>
    <scope>NUCLEOTIDE SEQUENCE [LARGE SCALE GENOMIC DNA]</scope>
    <source>
        <strain evidence="2 3">NFYY 23406</strain>
    </source>
</reference>
<protein>
    <submittedName>
        <fullName evidence="2">Uncharacterized protein</fullName>
    </submittedName>
</protein>
<feature type="region of interest" description="Disordered" evidence="1">
    <location>
        <begin position="72"/>
        <end position="95"/>
    </location>
</feature>
<sequence>MPKVFINKPISVNLTTDSADTVHLKPGLQDVSQELADHWFVKAHCQDLSELTDDTAANEVIAQLEQQLASAQSELETAKQSAGEHEQKSAEATAKVTKLEADLASKTKLASDAAASLKKAETESKAKDDRIAALEKELAAAKAKSAPAADKPA</sequence>
<dbReference type="Proteomes" id="UP000297834">
    <property type="component" value="Unassembled WGS sequence"/>
</dbReference>
<feature type="compositionally biased region" description="Basic and acidic residues" evidence="1">
    <location>
        <begin position="118"/>
        <end position="129"/>
    </location>
</feature>
<dbReference type="AlphaFoldDB" id="A0A4Y7XE91"/>
<evidence type="ECO:0000256" key="1">
    <source>
        <dbReference type="SAM" id="MobiDB-lite"/>
    </source>
</evidence>
<keyword evidence="3" id="KW-1185">Reference proteome</keyword>
<name>A0A4Y7XE91_9GAMM</name>
<dbReference type="Gene3D" id="1.20.5.340">
    <property type="match status" value="1"/>
</dbReference>
<gene>
    <name evidence="2" type="ORF">E2B99_03335</name>
</gene>
<organism evidence="2 3">
    <name type="scientific">Alkanindiges illinoisensis</name>
    <dbReference type="NCBI Taxonomy" id="197183"/>
    <lineage>
        <taxon>Bacteria</taxon>
        <taxon>Pseudomonadati</taxon>
        <taxon>Pseudomonadota</taxon>
        <taxon>Gammaproteobacteria</taxon>
        <taxon>Moraxellales</taxon>
        <taxon>Moraxellaceae</taxon>
        <taxon>Alkanindiges</taxon>
    </lineage>
</organism>
<proteinExistence type="predicted"/>
<evidence type="ECO:0000313" key="3">
    <source>
        <dbReference type="Proteomes" id="UP000297834"/>
    </source>
</evidence>